<feature type="compositionally biased region" description="Basic and acidic residues" evidence="1">
    <location>
        <begin position="138"/>
        <end position="148"/>
    </location>
</feature>
<name>A0A6H5IQK0_9HYME</name>
<keyword evidence="3" id="KW-1185">Reference proteome</keyword>
<feature type="compositionally biased region" description="Basic and acidic residues" evidence="1">
    <location>
        <begin position="266"/>
        <end position="282"/>
    </location>
</feature>
<proteinExistence type="predicted"/>
<reference evidence="2 3" key="1">
    <citation type="submission" date="2020-02" db="EMBL/GenBank/DDBJ databases">
        <authorList>
            <person name="Ferguson B K."/>
        </authorList>
    </citation>
    <scope>NUCLEOTIDE SEQUENCE [LARGE SCALE GENOMIC DNA]</scope>
</reference>
<feature type="compositionally biased region" description="Basic and acidic residues" evidence="1">
    <location>
        <begin position="220"/>
        <end position="232"/>
    </location>
</feature>
<accession>A0A6H5IQK0</accession>
<feature type="compositionally biased region" description="Low complexity" evidence="1">
    <location>
        <begin position="249"/>
        <end position="264"/>
    </location>
</feature>
<feature type="region of interest" description="Disordered" evidence="1">
    <location>
        <begin position="123"/>
        <end position="282"/>
    </location>
</feature>
<feature type="compositionally biased region" description="Acidic residues" evidence="1">
    <location>
        <begin position="194"/>
        <end position="205"/>
    </location>
</feature>
<protein>
    <submittedName>
        <fullName evidence="2">Uncharacterized protein</fullName>
    </submittedName>
</protein>
<gene>
    <name evidence="2" type="ORF">TBRA_LOCUS11332</name>
</gene>
<organism evidence="2 3">
    <name type="scientific">Trichogramma brassicae</name>
    <dbReference type="NCBI Taxonomy" id="86971"/>
    <lineage>
        <taxon>Eukaryota</taxon>
        <taxon>Metazoa</taxon>
        <taxon>Ecdysozoa</taxon>
        <taxon>Arthropoda</taxon>
        <taxon>Hexapoda</taxon>
        <taxon>Insecta</taxon>
        <taxon>Pterygota</taxon>
        <taxon>Neoptera</taxon>
        <taxon>Endopterygota</taxon>
        <taxon>Hymenoptera</taxon>
        <taxon>Apocrita</taxon>
        <taxon>Proctotrupomorpha</taxon>
        <taxon>Chalcidoidea</taxon>
        <taxon>Trichogrammatidae</taxon>
        <taxon>Trichogramma</taxon>
    </lineage>
</organism>
<feature type="region of interest" description="Disordered" evidence="1">
    <location>
        <begin position="495"/>
        <end position="515"/>
    </location>
</feature>
<dbReference type="EMBL" id="CADCXV010000972">
    <property type="protein sequence ID" value="CAB0039593.1"/>
    <property type="molecule type" value="Genomic_DNA"/>
</dbReference>
<dbReference type="AlphaFoldDB" id="A0A6H5IQK0"/>
<feature type="region of interest" description="Disordered" evidence="1">
    <location>
        <begin position="1"/>
        <end position="60"/>
    </location>
</feature>
<evidence type="ECO:0000256" key="1">
    <source>
        <dbReference type="SAM" id="MobiDB-lite"/>
    </source>
</evidence>
<sequence length="627" mass="71594">MLNHVSQQNSNSTSSSNYASEWFRGESDFTQQPMLGGYSIPSPPREVSDEPLNNTEDAEEEALRLLEEVDKLETGKISDIKTEIPDADPEQYEIYYDDFLSYPENGPVPEWYQKQLNNLEKYSSGKELHMNRSTGTSSKKEDVCKDKSSNSQYNSQKNKDEVRKVRSTTSDLSERHQNKMDGKDKEKSLIIDMPSEEFGIDEEDLWSMATPKRVPPTSSQKEDSTCSLDEIRSLTSKSLVNPEYEEITDSSISEISSDIGGQSQTEQHHKSDDSTRGGSSCERDYHDCSIVVVTSKNKEKSKGSNVTDDSCVDMSISSASSNANQLYYDADDEHTAFGDNETFCAYDNFDILPNIVAGYDESSCTFDQNPVSKNYLIQSYDPRFYEDPDIFGHSGNNDPQSFNPDYDEPAKRYLLNSCDSRFCCDDPNTSTFNICEHSEVGCKYRKDPPAEHAHVNCEELMMVHSETDTVINSKSSANCEFPDFIIETVNETSSSYHRSSLSSPRRRSPEHRYFARDRWNSPSSRRRRIVQQLQRVLNGKFQVQGEIHRIDYLPQHALNEKFQVHLLQRAKFGKLQLHGDIRSVYHLHLLAMDGILRVPDGNHYIDHLHQNNFYLAVFLQSLIKPLH</sequence>
<dbReference type="Proteomes" id="UP000479190">
    <property type="component" value="Unassembled WGS sequence"/>
</dbReference>
<feature type="compositionally biased region" description="Low complexity" evidence="1">
    <location>
        <begin position="1"/>
        <end position="17"/>
    </location>
</feature>
<evidence type="ECO:0000313" key="3">
    <source>
        <dbReference type="Proteomes" id="UP000479190"/>
    </source>
</evidence>
<evidence type="ECO:0000313" key="2">
    <source>
        <dbReference type="EMBL" id="CAB0039593.1"/>
    </source>
</evidence>
<feature type="compositionally biased region" description="Basic and acidic residues" evidence="1">
    <location>
        <begin position="172"/>
        <end position="189"/>
    </location>
</feature>